<evidence type="ECO:0000256" key="1">
    <source>
        <dbReference type="SAM" id="Coils"/>
    </source>
</evidence>
<dbReference type="CDD" id="cd12797">
    <property type="entry name" value="M23_peptidase"/>
    <property type="match status" value="1"/>
</dbReference>
<evidence type="ECO:0000313" key="3">
    <source>
        <dbReference type="EMBL" id="KKR86124.1"/>
    </source>
</evidence>
<dbReference type="AlphaFoldDB" id="A0A0G0UAY3"/>
<dbReference type="GO" id="GO:0004222">
    <property type="term" value="F:metalloendopeptidase activity"/>
    <property type="evidence" value="ECO:0007669"/>
    <property type="project" value="TreeGrafter"/>
</dbReference>
<proteinExistence type="predicted"/>
<dbReference type="InterPro" id="IPR016047">
    <property type="entry name" value="M23ase_b-sheet_dom"/>
</dbReference>
<gene>
    <name evidence="3" type="ORF">UU35_C0019G0004</name>
</gene>
<dbReference type="SUPFAM" id="SSF51261">
    <property type="entry name" value="Duplicated hybrid motif"/>
    <property type="match status" value="1"/>
</dbReference>
<organism evidence="3 4">
    <name type="scientific">Candidatus Uhrbacteria bacterium GW2011_GWC2_41_11</name>
    <dbReference type="NCBI Taxonomy" id="1618985"/>
    <lineage>
        <taxon>Bacteria</taxon>
        <taxon>Candidatus Uhriibacteriota</taxon>
    </lineage>
</organism>
<evidence type="ECO:0000259" key="2">
    <source>
        <dbReference type="Pfam" id="PF01551"/>
    </source>
</evidence>
<dbReference type="InterPro" id="IPR011055">
    <property type="entry name" value="Dup_hybrid_motif"/>
</dbReference>
<dbReference type="Proteomes" id="UP000034616">
    <property type="component" value="Unassembled WGS sequence"/>
</dbReference>
<dbReference type="PANTHER" id="PTHR21666:SF270">
    <property type="entry name" value="MUREIN HYDROLASE ACTIVATOR ENVC"/>
    <property type="match status" value="1"/>
</dbReference>
<keyword evidence="1" id="KW-0175">Coiled coil</keyword>
<feature type="domain" description="M23ase beta-sheet core" evidence="2">
    <location>
        <begin position="306"/>
        <end position="406"/>
    </location>
</feature>
<dbReference type="Pfam" id="PF01551">
    <property type="entry name" value="Peptidase_M23"/>
    <property type="match status" value="1"/>
</dbReference>
<feature type="coiled-coil region" evidence="1">
    <location>
        <begin position="50"/>
        <end position="119"/>
    </location>
</feature>
<dbReference type="EMBL" id="LCAH01000019">
    <property type="protein sequence ID" value="KKR86124.1"/>
    <property type="molecule type" value="Genomic_DNA"/>
</dbReference>
<feature type="coiled-coil region" evidence="1">
    <location>
        <begin position="166"/>
        <end position="263"/>
    </location>
</feature>
<dbReference type="PANTHER" id="PTHR21666">
    <property type="entry name" value="PEPTIDASE-RELATED"/>
    <property type="match status" value="1"/>
</dbReference>
<dbReference type="Gene3D" id="2.70.70.10">
    <property type="entry name" value="Glucose Permease (Domain IIA)"/>
    <property type="match status" value="1"/>
</dbReference>
<evidence type="ECO:0000313" key="4">
    <source>
        <dbReference type="Proteomes" id="UP000034616"/>
    </source>
</evidence>
<sequence>MHTHIFFLITFLVVTGSVAVSFLIPVASVMAEKTTQISSSNATQILSEDIEEKKTHIDQIQRKIEQFEEKISAKQAEAATLHGQLELLENRVAKTGLEIESTELTIAATDKEIQMIENDTTRVEQDLEHQRTLLKAILQEIDRTDDRSTIELLLQNDSFSELFGVLESLETVNADLRKTLENAKDQKRALLGLQREKEGKKDTLEKLSDSLQEKMNLLEREQEAKQTLITQSQASEAQFTSLVYDLREEREHINRQVASLQAKLEKRLSENDLADDSSVLSWPVSATKGISAYFHDPSYPYRHLFEHSGIDLPVNVGTPVVAAGPGYVAWTKQGTGYGNYVMIIHTNGIATLYAHLSKILVEPEQFITRGQVVGLSGGKPGMPGAGLSTGPHLHFEVRKDGIPTNPLDYLE</sequence>
<reference evidence="3 4" key="1">
    <citation type="journal article" date="2015" name="Nature">
        <title>rRNA introns, odd ribosomes, and small enigmatic genomes across a large radiation of phyla.</title>
        <authorList>
            <person name="Brown C.T."/>
            <person name="Hug L.A."/>
            <person name="Thomas B.C."/>
            <person name="Sharon I."/>
            <person name="Castelle C.J."/>
            <person name="Singh A."/>
            <person name="Wilkins M.J."/>
            <person name="Williams K.H."/>
            <person name="Banfield J.F."/>
        </authorList>
    </citation>
    <scope>NUCLEOTIDE SEQUENCE [LARGE SCALE GENOMIC DNA]</scope>
</reference>
<accession>A0A0G0UAY3</accession>
<name>A0A0G0UAY3_9BACT</name>
<comment type="caution">
    <text evidence="3">The sequence shown here is derived from an EMBL/GenBank/DDBJ whole genome shotgun (WGS) entry which is preliminary data.</text>
</comment>
<dbReference type="InterPro" id="IPR050570">
    <property type="entry name" value="Cell_wall_metabolism_enzyme"/>
</dbReference>
<protein>
    <submittedName>
        <fullName evidence="3">Peptidase M23</fullName>
    </submittedName>
</protein>
<dbReference type="Gene3D" id="6.10.250.3150">
    <property type="match status" value="1"/>
</dbReference>